<dbReference type="SUPFAM" id="SSF50090">
    <property type="entry name" value="Electron transport accessory proteins"/>
    <property type="match status" value="1"/>
</dbReference>
<dbReference type="Pfam" id="PF21006">
    <property type="entry name" value="NHase_beta_N"/>
    <property type="match status" value="1"/>
</dbReference>
<dbReference type="InterPro" id="IPR049054">
    <property type="entry name" value="CN_hydtase_beta-like_N"/>
</dbReference>
<dbReference type="Pfam" id="PF02211">
    <property type="entry name" value="NHase_beta_C"/>
    <property type="match status" value="1"/>
</dbReference>
<dbReference type="OrthoDB" id="3478924at2"/>
<dbReference type="InterPro" id="IPR003168">
    <property type="entry name" value="Nitrile_hydratase_bsu"/>
</dbReference>
<organism evidence="8 9">
    <name type="scientific">Pontivivens marinum</name>
    <dbReference type="NCBI Taxonomy" id="1690039"/>
    <lineage>
        <taxon>Bacteria</taxon>
        <taxon>Pseudomonadati</taxon>
        <taxon>Pseudomonadota</taxon>
        <taxon>Alphaproteobacteria</taxon>
        <taxon>Rhodobacterales</taxon>
        <taxon>Paracoccaceae</taxon>
        <taxon>Pontivivens</taxon>
    </lineage>
</organism>
<dbReference type="RefSeq" id="WP_097930019.1">
    <property type="nucleotide sequence ID" value="NZ_OCTN01000004.1"/>
</dbReference>
<dbReference type="InterPro" id="IPR008990">
    <property type="entry name" value="Elect_transpt_acc-like_dom_sf"/>
</dbReference>
<evidence type="ECO:0000313" key="8">
    <source>
        <dbReference type="EMBL" id="SOH94415.1"/>
    </source>
</evidence>
<comment type="function">
    <text evidence="1 5">NHase catalyzes the hydration of various nitrile compounds to the corresponding amides.</text>
</comment>
<gene>
    <name evidence="8" type="ORF">SAMN06273572_104114</name>
</gene>
<dbReference type="GO" id="GO:0046914">
    <property type="term" value="F:transition metal ion binding"/>
    <property type="evidence" value="ECO:0007669"/>
    <property type="project" value="InterPro"/>
</dbReference>
<accession>A0A2C9CTC7</accession>
<protein>
    <recommendedName>
        <fullName evidence="5">Nitrile hydratase subunit beta</fullName>
        <shortName evidence="5">NHase</shortName>
        <ecNumber evidence="5">4.2.1.84</ecNumber>
    </recommendedName>
</protein>
<dbReference type="AlphaFoldDB" id="A0A2C9CTC7"/>
<evidence type="ECO:0000256" key="4">
    <source>
        <dbReference type="ARBA" id="ARBA00044877"/>
    </source>
</evidence>
<sequence length="217" mass="23912">MNGPHDLGGRMGFGPVAPEENEPLFHAEWEKRALGIVLCCGALGYWTIDESRHARETIPHTDYLRFSYYRIWLTALIELLQRHGELSAQELASGHAQTAGNRASRRLSVDGVAGVLAKGGPTSRPLENAPLYPVGTRVRVLNLQPTGHIRLPGYLRGHIGVVEAHCGGHVFPDTNAVHQGEQPQHLYTIAFDGADLWGQGERLSVRADLWESYVEPV</sequence>
<dbReference type="InterPro" id="IPR024690">
    <property type="entry name" value="CN_hydtase_beta_dom_C"/>
</dbReference>
<proteinExistence type="inferred from homology"/>
<evidence type="ECO:0000256" key="3">
    <source>
        <dbReference type="ARBA" id="ARBA00023239"/>
    </source>
</evidence>
<keyword evidence="9" id="KW-1185">Reference proteome</keyword>
<comment type="similarity">
    <text evidence="2 5">Belongs to the nitrile hydratase subunit beta family.</text>
</comment>
<evidence type="ECO:0000256" key="2">
    <source>
        <dbReference type="ARBA" id="ARBA00009098"/>
    </source>
</evidence>
<comment type="catalytic activity">
    <reaction evidence="4 5">
        <text>an aliphatic primary amide = an aliphatic nitrile + H2O</text>
        <dbReference type="Rhea" id="RHEA:12673"/>
        <dbReference type="ChEBI" id="CHEBI:15377"/>
        <dbReference type="ChEBI" id="CHEBI:65285"/>
        <dbReference type="ChEBI" id="CHEBI:80291"/>
        <dbReference type="EC" id="4.2.1.84"/>
    </reaction>
</comment>
<keyword evidence="3 5" id="KW-0456">Lyase</keyword>
<evidence type="ECO:0000256" key="5">
    <source>
        <dbReference type="PIRNR" id="PIRNR001427"/>
    </source>
</evidence>
<evidence type="ECO:0000313" key="9">
    <source>
        <dbReference type="Proteomes" id="UP000220034"/>
    </source>
</evidence>
<evidence type="ECO:0000259" key="7">
    <source>
        <dbReference type="Pfam" id="PF21006"/>
    </source>
</evidence>
<dbReference type="Proteomes" id="UP000220034">
    <property type="component" value="Unassembled WGS sequence"/>
</dbReference>
<dbReference type="EMBL" id="OCTN01000004">
    <property type="protein sequence ID" value="SOH94415.1"/>
    <property type="molecule type" value="Genomic_DNA"/>
</dbReference>
<dbReference type="PIRSF" id="PIRSF001427">
    <property type="entry name" value="NHase_beta"/>
    <property type="match status" value="1"/>
</dbReference>
<dbReference type="InterPro" id="IPR042262">
    <property type="entry name" value="CN_hydtase_beta_C"/>
</dbReference>
<name>A0A2C9CTC7_9RHOB</name>
<feature type="domain" description="Nitrile hydratase beta subunit-like N-terminal" evidence="7">
    <location>
        <begin position="1"/>
        <end position="103"/>
    </location>
</feature>
<dbReference type="Gene3D" id="1.10.472.20">
    <property type="entry name" value="Nitrile hydratase, beta subunit"/>
    <property type="match status" value="1"/>
</dbReference>
<feature type="domain" description="Nitrile hydratase beta subunit" evidence="6">
    <location>
        <begin position="121"/>
        <end position="216"/>
    </location>
</feature>
<dbReference type="GO" id="GO:0018822">
    <property type="term" value="F:nitrile hydratase activity"/>
    <property type="evidence" value="ECO:0007669"/>
    <property type="project" value="UniProtKB-EC"/>
</dbReference>
<evidence type="ECO:0000256" key="1">
    <source>
        <dbReference type="ARBA" id="ARBA00004042"/>
    </source>
</evidence>
<evidence type="ECO:0000259" key="6">
    <source>
        <dbReference type="Pfam" id="PF02211"/>
    </source>
</evidence>
<reference evidence="9" key="1">
    <citation type="submission" date="2017-09" db="EMBL/GenBank/DDBJ databases">
        <authorList>
            <person name="Varghese N."/>
            <person name="Submissions S."/>
        </authorList>
    </citation>
    <scope>NUCLEOTIDE SEQUENCE [LARGE SCALE GENOMIC DNA]</scope>
    <source>
        <strain evidence="9">C7</strain>
    </source>
</reference>
<dbReference type="Gene3D" id="2.30.30.50">
    <property type="match status" value="1"/>
</dbReference>
<dbReference type="NCBIfam" id="TIGR03888">
    <property type="entry name" value="nitrile_beta"/>
    <property type="match status" value="1"/>
</dbReference>
<dbReference type="EC" id="4.2.1.84" evidence="5"/>